<evidence type="ECO:0000256" key="1">
    <source>
        <dbReference type="SAM" id="MobiDB-lite"/>
    </source>
</evidence>
<protein>
    <submittedName>
        <fullName evidence="2">Uncharacterized protein</fullName>
    </submittedName>
</protein>
<accession>A0A839GN79</accession>
<name>A0A839GN79_9BACT</name>
<dbReference type="EMBL" id="JACJIQ010000005">
    <property type="protein sequence ID" value="MBA9077005.1"/>
    <property type="molecule type" value="Genomic_DNA"/>
</dbReference>
<sequence>MPGFAAAPREQPETALIYRYASGDSRQRVMWETIRNRQATMNHEPSTLLPLADVRSTGSPQASGSAVVTY</sequence>
<organism evidence="2 3">
    <name type="scientific">Rufibacter quisquiliarum</name>
    <dbReference type="NCBI Taxonomy" id="1549639"/>
    <lineage>
        <taxon>Bacteria</taxon>
        <taxon>Pseudomonadati</taxon>
        <taxon>Bacteroidota</taxon>
        <taxon>Cytophagia</taxon>
        <taxon>Cytophagales</taxon>
        <taxon>Hymenobacteraceae</taxon>
        <taxon>Rufibacter</taxon>
    </lineage>
</organism>
<reference evidence="2 3" key="1">
    <citation type="submission" date="2020-08" db="EMBL/GenBank/DDBJ databases">
        <title>Genomic Encyclopedia of Type Strains, Phase IV (KMG-IV): sequencing the most valuable type-strain genomes for metagenomic binning, comparative biology and taxonomic classification.</title>
        <authorList>
            <person name="Goeker M."/>
        </authorList>
    </citation>
    <scope>NUCLEOTIDE SEQUENCE [LARGE SCALE GENOMIC DNA]</scope>
    <source>
        <strain evidence="2 3">DSM 29854</strain>
    </source>
</reference>
<feature type="region of interest" description="Disordered" evidence="1">
    <location>
        <begin position="51"/>
        <end position="70"/>
    </location>
</feature>
<keyword evidence="3" id="KW-1185">Reference proteome</keyword>
<proteinExistence type="predicted"/>
<evidence type="ECO:0000313" key="2">
    <source>
        <dbReference type="EMBL" id="MBA9077005.1"/>
    </source>
</evidence>
<evidence type="ECO:0000313" key="3">
    <source>
        <dbReference type="Proteomes" id="UP000563094"/>
    </source>
</evidence>
<comment type="caution">
    <text evidence="2">The sequence shown here is derived from an EMBL/GenBank/DDBJ whole genome shotgun (WGS) entry which is preliminary data.</text>
</comment>
<feature type="compositionally biased region" description="Polar residues" evidence="1">
    <location>
        <begin position="56"/>
        <end position="70"/>
    </location>
</feature>
<dbReference type="AlphaFoldDB" id="A0A839GN79"/>
<dbReference type="Proteomes" id="UP000563094">
    <property type="component" value="Unassembled WGS sequence"/>
</dbReference>
<gene>
    <name evidence="2" type="ORF">FHS90_001713</name>
</gene>